<feature type="site" description="Transition state stabilizer" evidence="7">
    <location>
        <position position="18"/>
    </location>
</feature>
<dbReference type="GO" id="GO:0009073">
    <property type="term" value="P:aromatic amino acid family biosynthetic process"/>
    <property type="evidence" value="ECO:0007669"/>
    <property type="project" value="UniProtKB-KW"/>
</dbReference>
<dbReference type="PROSITE" id="PS01029">
    <property type="entry name" value="DEHYDROQUINASE_II"/>
    <property type="match status" value="1"/>
</dbReference>
<keyword evidence="7" id="KW-0028">Amino-acid biosynthesis</keyword>
<dbReference type="Pfam" id="PF01220">
    <property type="entry name" value="DHquinase_II"/>
    <property type="match status" value="1"/>
</dbReference>
<proteinExistence type="inferred from homology"/>
<dbReference type="NCBIfam" id="NF003807">
    <property type="entry name" value="PRK05395.1-4"/>
    <property type="match status" value="1"/>
</dbReference>
<dbReference type="PANTHER" id="PTHR21272">
    <property type="entry name" value="CATABOLIC 3-DEHYDROQUINASE"/>
    <property type="match status" value="1"/>
</dbReference>
<dbReference type="NCBIfam" id="NF003806">
    <property type="entry name" value="PRK05395.1-3"/>
    <property type="match status" value="1"/>
</dbReference>
<dbReference type="PANTHER" id="PTHR21272:SF3">
    <property type="entry name" value="CATABOLIC 3-DEHYDROQUINASE"/>
    <property type="match status" value="1"/>
</dbReference>
<dbReference type="InterPro" id="IPR018509">
    <property type="entry name" value="DHquinase_II_CS"/>
</dbReference>
<comment type="similarity">
    <text evidence="3 7">Belongs to the type-II 3-dehydroquinase family.</text>
</comment>
<evidence type="ECO:0000256" key="3">
    <source>
        <dbReference type="ARBA" id="ARBA00011037"/>
    </source>
</evidence>
<evidence type="ECO:0000256" key="8">
    <source>
        <dbReference type="SAM" id="MobiDB-lite"/>
    </source>
</evidence>
<evidence type="ECO:0000256" key="7">
    <source>
        <dbReference type="HAMAP-Rule" id="MF_00169"/>
    </source>
</evidence>
<dbReference type="EC" id="4.2.1.10" evidence="5 7"/>
<dbReference type="AlphaFoldDB" id="A0A537K366"/>
<dbReference type="GO" id="GO:0008652">
    <property type="term" value="P:amino acid biosynthetic process"/>
    <property type="evidence" value="ECO:0007669"/>
    <property type="project" value="UniProtKB-KW"/>
</dbReference>
<feature type="region of interest" description="Disordered" evidence="8">
    <location>
        <begin position="144"/>
        <end position="189"/>
    </location>
</feature>
<sequence length="189" mass="20052">MAKVLVIHGPNLNLLGQRQPDIYGTTTLAEIDRRLAALARAEGAGVDTYQSNHEGAIIDRLHAAQGRYDAIVLNAGALTHYSYSLRDAIAAISVPVIEVHLSNIHAREAFRVSVIAPVVRGQISGFGADSYLLGLRAALAVAARPSPTPRSRAGAGLEDPAAAMTEDGSRRAPHSGGASRRRRAPQRRP</sequence>
<dbReference type="InterPro" id="IPR001874">
    <property type="entry name" value="DHquinase_II"/>
</dbReference>
<evidence type="ECO:0000256" key="5">
    <source>
        <dbReference type="ARBA" id="ARBA00012060"/>
    </source>
</evidence>
<dbReference type="InterPro" id="IPR036441">
    <property type="entry name" value="DHquinase_II_sf"/>
</dbReference>
<feature type="active site" description="Proton acceptor" evidence="7">
    <location>
        <position position="23"/>
    </location>
</feature>
<feature type="binding site" evidence="7">
    <location>
        <begin position="101"/>
        <end position="102"/>
    </location>
    <ligand>
        <name>substrate</name>
    </ligand>
</feature>
<feature type="compositionally biased region" description="Basic residues" evidence="8">
    <location>
        <begin position="179"/>
        <end position="189"/>
    </location>
</feature>
<comment type="caution">
    <text evidence="9">The sequence shown here is derived from an EMBL/GenBank/DDBJ whole genome shotgun (WGS) entry which is preliminary data.</text>
</comment>
<organism evidence="9 10">
    <name type="scientific">Candidatus Segetimicrobium genomatis</name>
    <dbReference type="NCBI Taxonomy" id="2569760"/>
    <lineage>
        <taxon>Bacteria</taxon>
        <taxon>Bacillati</taxon>
        <taxon>Candidatus Sysuimicrobiota</taxon>
        <taxon>Candidatus Sysuimicrobiia</taxon>
        <taxon>Candidatus Sysuimicrobiales</taxon>
        <taxon>Candidatus Segetimicrobiaceae</taxon>
        <taxon>Candidatus Segetimicrobium</taxon>
    </lineage>
</organism>
<dbReference type="Gene3D" id="3.40.50.9100">
    <property type="entry name" value="Dehydroquinase, class II"/>
    <property type="match status" value="1"/>
</dbReference>
<dbReference type="SUPFAM" id="SSF52304">
    <property type="entry name" value="Type II 3-dehydroquinate dehydratase"/>
    <property type="match status" value="1"/>
</dbReference>
<feature type="binding site" evidence="7">
    <location>
        <position position="87"/>
    </location>
    <ligand>
        <name>substrate</name>
    </ligand>
</feature>
<dbReference type="EMBL" id="VBAK01000114">
    <property type="protein sequence ID" value="TMI90200.1"/>
    <property type="molecule type" value="Genomic_DNA"/>
</dbReference>
<protein>
    <recommendedName>
        <fullName evidence="5 7">3-dehydroquinate dehydratase</fullName>
        <shortName evidence="7">3-dehydroquinase</shortName>
        <ecNumber evidence="5 7">4.2.1.10</ecNumber>
    </recommendedName>
    <alternativeName>
        <fullName evidence="7">Type II DHQase</fullName>
    </alternativeName>
</protein>
<evidence type="ECO:0000256" key="2">
    <source>
        <dbReference type="ARBA" id="ARBA00004902"/>
    </source>
</evidence>
<evidence type="ECO:0000313" key="9">
    <source>
        <dbReference type="EMBL" id="TMI90200.1"/>
    </source>
</evidence>
<accession>A0A537K366</accession>
<dbReference type="GO" id="GO:0003855">
    <property type="term" value="F:3-dehydroquinate dehydratase activity"/>
    <property type="evidence" value="ECO:0007669"/>
    <property type="project" value="UniProtKB-UniRule"/>
</dbReference>
<feature type="binding site" evidence="7">
    <location>
        <position position="74"/>
    </location>
    <ligand>
        <name>substrate</name>
    </ligand>
</feature>
<feature type="active site" description="Proton donor" evidence="7">
    <location>
        <position position="100"/>
    </location>
</feature>
<dbReference type="UniPathway" id="UPA00053">
    <property type="reaction ID" value="UER00086"/>
</dbReference>
<keyword evidence="7" id="KW-0057">Aromatic amino acid biosynthesis</keyword>
<evidence type="ECO:0000256" key="4">
    <source>
        <dbReference type="ARBA" id="ARBA00011193"/>
    </source>
</evidence>
<comment type="subunit">
    <text evidence="4 7">Homododecamer.</text>
</comment>
<evidence type="ECO:0000256" key="6">
    <source>
        <dbReference type="ARBA" id="ARBA00023239"/>
    </source>
</evidence>
<dbReference type="CDD" id="cd00466">
    <property type="entry name" value="DHQase_II"/>
    <property type="match status" value="1"/>
</dbReference>
<dbReference type="NCBIfam" id="NF003805">
    <property type="entry name" value="PRK05395.1-2"/>
    <property type="match status" value="1"/>
</dbReference>
<keyword evidence="6 7" id="KW-0456">Lyase</keyword>
<comment type="catalytic activity">
    <reaction evidence="1 7">
        <text>3-dehydroquinate = 3-dehydroshikimate + H2O</text>
        <dbReference type="Rhea" id="RHEA:21096"/>
        <dbReference type="ChEBI" id="CHEBI:15377"/>
        <dbReference type="ChEBI" id="CHEBI:16630"/>
        <dbReference type="ChEBI" id="CHEBI:32364"/>
        <dbReference type="EC" id="4.2.1.10"/>
    </reaction>
</comment>
<dbReference type="Proteomes" id="UP000318509">
    <property type="component" value="Unassembled WGS sequence"/>
</dbReference>
<dbReference type="GO" id="GO:0009423">
    <property type="term" value="P:chorismate biosynthetic process"/>
    <property type="evidence" value="ECO:0007669"/>
    <property type="project" value="UniProtKB-UniRule"/>
</dbReference>
<comment type="pathway">
    <text evidence="2 7">Metabolic intermediate biosynthesis; chorismate biosynthesis; chorismate from D-erythrose 4-phosphate and phosphoenolpyruvate: step 3/7.</text>
</comment>
<evidence type="ECO:0000313" key="10">
    <source>
        <dbReference type="Proteomes" id="UP000318509"/>
    </source>
</evidence>
<dbReference type="GO" id="GO:0019631">
    <property type="term" value="P:quinate catabolic process"/>
    <property type="evidence" value="ECO:0007669"/>
    <property type="project" value="TreeGrafter"/>
</dbReference>
<comment type="function">
    <text evidence="7">Catalyzes a trans-dehydration via an enolate intermediate.</text>
</comment>
<feature type="binding site" evidence="7">
    <location>
        <position position="111"/>
    </location>
    <ligand>
        <name>substrate</name>
    </ligand>
</feature>
<dbReference type="NCBIfam" id="TIGR01088">
    <property type="entry name" value="aroQ"/>
    <property type="match status" value="1"/>
</dbReference>
<evidence type="ECO:0000256" key="1">
    <source>
        <dbReference type="ARBA" id="ARBA00001864"/>
    </source>
</evidence>
<dbReference type="HAMAP" id="MF_00169">
    <property type="entry name" value="AroQ"/>
    <property type="match status" value="1"/>
</dbReference>
<reference evidence="9 10" key="1">
    <citation type="journal article" date="2019" name="Nat. Microbiol.">
        <title>Mediterranean grassland soil C-N compound turnover is dependent on rainfall and depth, and is mediated by genomically divergent microorganisms.</title>
        <authorList>
            <person name="Diamond S."/>
            <person name="Andeer P.F."/>
            <person name="Li Z."/>
            <person name="Crits-Christoph A."/>
            <person name="Burstein D."/>
            <person name="Anantharaman K."/>
            <person name="Lane K.R."/>
            <person name="Thomas B.C."/>
            <person name="Pan C."/>
            <person name="Northen T.R."/>
            <person name="Banfield J.F."/>
        </authorList>
    </citation>
    <scope>NUCLEOTIDE SEQUENCE [LARGE SCALE GENOMIC DNA]</scope>
    <source>
        <strain evidence="9">NP_3</strain>
    </source>
</reference>
<gene>
    <name evidence="7 9" type="primary">aroQ</name>
    <name evidence="9" type="ORF">E6H00_07155</name>
</gene>
<name>A0A537K366_9BACT</name>
<feature type="binding site" evidence="7">
    <location>
        <position position="80"/>
    </location>
    <ligand>
        <name>substrate</name>
    </ligand>
</feature>